<accession>A0A7J7MJI9</accession>
<dbReference type="OrthoDB" id="1851308at2759"/>
<organism evidence="1 2">
    <name type="scientific">Kingdonia uniflora</name>
    <dbReference type="NCBI Taxonomy" id="39325"/>
    <lineage>
        <taxon>Eukaryota</taxon>
        <taxon>Viridiplantae</taxon>
        <taxon>Streptophyta</taxon>
        <taxon>Embryophyta</taxon>
        <taxon>Tracheophyta</taxon>
        <taxon>Spermatophyta</taxon>
        <taxon>Magnoliopsida</taxon>
        <taxon>Ranunculales</taxon>
        <taxon>Circaeasteraceae</taxon>
        <taxon>Kingdonia</taxon>
    </lineage>
</organism>
<dbReference type="EMBL" id="JACGCM010001441">
    <property type="protein sequence ID" value="KAF6155027.1"/>
    <property type="molecule type" value="Genomic_DNA"/>
</dbReference>
<evidence type="ECO:0000313" key="2">
    <source>
        <dbReference type="Proteomes" id="UP000541444"/>
    </source>
</evidence>
<dbReference type="Proteomes" id="UP000541444">
    <property type="component" value="Unassembled WGS sequence"/>
</dbReference>
<protein>
    <submittedName>
        <fullName evidence="1">Uncharacterized protein</fullName>
    </submittedName>
</protein>
<keyword evidence="2" id="KW-1185">Reference proteome</keyword>
<comment type="caution">
    <text evidence="1">The sequence shown here is derived from an EMBL/GenBank/DDBJ whole genome shotgun (WGS) entry which is preliminary data.</text>
</comment>
<proteinExistence type="predicted"/>
<name>A0A7J7MJI9_9MAGN</name>
<sequence>MRFLHIIGHNVQFWVAEARYFLSLEMVSRQFNEILSAVIKLYKYLMVNHKDFIHNGGNQPQVTIDSRFALYFEDCLGTLDGIHIAGNVPEGEQIKFRSGRKGRTTHNLLPACSFDLNSLMY</sequence>
<dbReference type="AlphaFoldDB" id="A0A7J7MJI9"/>
<gene>
    <name evidence="1" type="ORF">GIB67_035774</name>
</gene>
<evidence type="ECO:0000313" key="1">
    <source>
        <dbReference type="EMBL" id="KAF6155027.1"/>
    </source>
</evidence>
<reference evidence="1 2" key="1">
    <citation type="journal article" date="2020" name="IScience">
        <title>Genome Sequencing of the Endangered Kingdonia uniflora (Circaeasteraceae, Ranunculales) Reveals Potential Mechanisms of Evolutionary Specialization.</title>
        <authorList>
            <person name="Sun Y."/>
            <person name="Deng T."/>
            <person name="Zhang A."/>
            <person name="Moore M.J."/>
            <person name="Landis J.B."/>
            <person name="Lin N."/>
            <person name="Zhang H."/>
            <person name="Zhang X."/>
            <person name="Huang J."/>
            <person name="Zhang X."/>
            <person name="Sun H."/>
            <person name="Wang H."/>
        </authorList>
    </citation>
    <scope>NUCLEOTIDE SEQUENCE [LARGE SCALE GENOMIC DNA]</scope>
    <source>
        <strain evidence="1">TB1705</strain>
        <tissue evidence="1">Leaf</tissue>
    </source>
</reference>